<accession>A0A6G1CFL3</accession>
<evidence type="ECO:0000313" key="2">
    <source>
        <dbReference type="Proteomes" id="UP000479710"/>
    </source>
</evidence>
<reference evidence="1 2" key="1">
    <citation type="submission" date="2019-11" db="EMBL/GenBank/DDBJ databases">
        <title>Whole genome sequence of Oryza granulata.</title>
        <authorList>
            <person name="Li W."/>
        </authorList>
    </citation>
    <scope>NUCLEOTIDE SEQUENCE [LARGE SCALE GENOMIC DNA]</scope>
    <source>
        <strain evidence="2">cv. Menghai</strain>
        <tissue evidence="1">Leaf</tissue>
    </source>
</reference>
<dbReference type="AlphaFoldDB" id="A0A6G1CFL3"/>
<comment type="caution">
    <text evidence="1">The sequence shown here is derived from an EMBL/GenBank/DDBJ whole genome shotgun (WGS) entry which is preliminary data.</text>
</comment>
<name>A0A6G1CFL3_9ORYZ</name>
<sequence>MAAIAQNKEDYIFEESIPVITKDQQRDYTLKSTIWWFSYQHLGICGRINLEGKFIVTNRRPGHSDL</sequence>
<dbReference type="EMBL" id="SPHZ02000009">
    <property type="protein sequence ID" value="KAF0898544.1"/>
    <property type="molecule type" value="Genomic_DNA"/>
</dbReference>
<dbReference type="Proteomes" id="UP000479710">
    <property type="component" value="Unassembled WGS sequence"/>
</dbReference>
<protein>
    <submittedName>
        <fullName evidence="1">Uncharacterized protein</fullName>
    </submittedName>
</protein>
<gene>
    <name evidence="1" type="ORF">E2562_008131</name>
</gene>
<organism evidence="1 2">
    <name type="scientific">Oryza meyeriana var. granulata</name>
    <dbReference type="NCBI Taxonomy" id="110450"/>
    <lineage>
        <taxon>Eukaryota</taxon>
        <taxon>Viridiplantae</taxon>
        <taxon>Streptophyta</taxon>
        <taxon>Embryophyta</taxon>
        <taxon>Tracheophyta</taxon>
        <taxon>Spermatophyta</taxon>
        <taxon>Magnoliopsida</taxon>
        <taxon>Liliopsida</taxon>
        <taxon>Poales</taxon>
        <taxon>Poaceae</taxon>
        <taxon>BOP clade</taxon>
        <taxon>Oryzoideae</taxon>
        <taxon>Oryzeae</taxon>
        <taxon>Oryzinae</taxon>
        <taxon>Oryza</taxon>
        <taxon>Oryza meyeriana</taxon>
    </lineage>
</organism>
<evidence type="ECO:0000313" key="1">
    <source>
        <dbReference type="EMBL" id="KAF0898544.1"/>
    </source>
</evidence>
<proteinExistence type="predicted"/>
<keyword evidence="2" id="KW-1185">Reference proteome</keyword>